<evidence type="ECO:0000256" key="1">
    <source>
        <dbReference type="ARBA" id="ARBA00022649"/>
    </source>
</evidence>
<evidence type="ECO:0000313" key="5">
    <source>
        <dbReference type="EMBL" id="MYL61726.1"/>
    </source>
</evidence>
<dbReference type="PANTHER" id="PTHR33397">
    <property type="entry name" value="UPF0331 PROTEIN YUTE"/>
    <property type="match status" value="1"/>
</dbReference>
<dbReference type="InterPro" id="IPR037038">
    <property type="entry name" value="HepT-like_sf"/>
</dbReference>
<dbReference type="RefSeq" id="WP_160917707.1">
    <property type="nucleotide sequence ID" value="NZ_WMEY01000001.1"/>
</dbReference>
<dbReference type="Proteomes" id="UP000447833">
    <property type="component" value="Unassembled WGS sequence"/>
</dbReference>
<dbReference type="GO" id="GO:0110001">
    <property type="term" value="C:toxin-antitoxin complex"/>
    <property type="evidence" value="ECO:0007669"/>
    <property type="project" value="InterPro"/>
</dbReference>
<dbReference type="InterPro" id="IPR052379">
    <property type="entry name" value="Type_VII_TA_RNase"/>
</dbReference>
<sequence>MYFVDRKKIEEQLIYFDKMIEILKESSFQTELQMLGLERLHHVFIESMIDVGNSMIDGFIMRDPGSYEDIIEILSDEKVISSEDAVRLKEVVGMRKPLMQDYVNLQHGALEQNLRKNLSALEQFPADIRKYLTQELGAVSAFLPDNHR</sequence>
<dbReference type="GO" id="GO:0016787">
    <property type="term" value="F:hydrolase activity"/>
    <property type="evidence" value="ECO:0007669"/>
    <property type="project" value="UniProtKB-KW"/>
</dbReference>
<keyword evidence="2" id="KW-0540">Nuclease</keyword>
<name>A0A845ETL5_9BACL</name>
<organism evidence="5 6">
    <name type="scientific">Guptibacillus hwajinpoensis</name>
    <dbReference type="NCBI Taxonomy" id="208199"/>
    <lineage>
        <taxon>Bacteria</taxon>
        <taxon>Bacillati</taxon>
        <taxon>Bacillota</taxon>
        <taxon>Bacilli</taxon>
        <taxon>Bacillales</taxon>
        <taxon>Guptibacillaceae</taxon>
        <taxon>Guptibacillus</taxon>
    </lineage>
</organism>
<dbReference type="EMBL" id="WMEY01000001">
    <property type="protein sequence ID" value="MYL61726.1"/>
    <property type="molecule type" value="Genomic_DNA"/>
</dbReference>
<comment type="caution">
    <text evidence="5">The sequence shown here is derived from an EMBL/GenBank/DDBJ whole genome shotgun (WGS) entry which is preliminary data.</text>
</comment>
<gene>
    <name evidence="5" type="ORF">GLW07_00015</name>
</gene>
<dbReference type="PANTHER" id="PTHR33397:SF5">
    <property type="entry name" value="RNASE YUTE-RELATED"/>
    <property type="match status" value="1"/>
</dbReference>
<dbReference type="InterPro" id="IPR008201">
    <property type="entry name" value="HepT-like"/>
</dbReference>
<proteinExistence type="inferred from homology"/>
<dbReference type="AlphaFoldDB" id="A0A845ETL5"/>
<dbReference type="GO" id="GO:0004540">
    <property type="term" value="F:RNA nuclease activity"/>
    <property type="evidence" value="ECO:0007669"/>
    <property type="project" value="InterPro"/>
</dbReference>
<evidence type="ECO:0000256" key="3">
    <source>
        <dbReference type="ARBA" id="ARBA00022801"/>
    </source>
</evidence>
<evidence type="ECO:0000256" key="4">
    <source>
        <dbReference type="ARBA" id="ARBA00024207"/>
    </source>
</evidence>
<evidence type="ECO:0000313" key="6">
    <source>
        <dbReference type="Proteomes" id="UP000447833"/>
    </source>
</evidence>
<accession>A0A845ETL5</accession>
<dbReference type="Pfam" id="PF01934">
    <property type="entry name" value="HepT-like"/>
    <property type="match status" value="1"/>
</dbReference>
<evidence type="ECO:0000256" key="2">
    <source>
        <dbReference type="ARBA" id="ARBA00022722"/>
    </source>
</evidence>
<comment type="similarity">
    <text evidence="4">Belongs to the HepT RNase toxin family.</text>
</comment>
<keyword evidence="1" id="KW-1277">Toxin-antitoxin system</keyword>
<keyword evidence="3" id="KW-0378">Hydrolase</keyword>
<dbReference type="Gene3D" id="1.20.120.580">
    <property type="entry name" value="bsu32300-like"/>
    <property type="match status" value="1"/>
</dbReference>
<protein>
    <submittedName>
        <fullName evidence="5">DUF86 domain-containing protein</fullName>
    </submittedName>
</protein>
<reference evidence="5 6" key="1">
    <citation type="submission" date="2019-11" db="EMBL/GenBank/DDBJ databases">
        <title>Genome sequences of 17 halophilic strains isolated from different environments.</title>
        <authorList>
            <person name="Furrow R.E."/>
        </authorList>
    </citation>
    <scope>NUCLEOTIDE SEQUENCE [LARGE SCALE GENOMIC DNA]</scope>
    <source>
        <strain evidence="5 6">22506_14_FS</strain>
    </source>
</reference>